<gene>
    <name evidence="1" type="ORF">L3X38_011831</name>
</gene>
<reference evidence="1 2" key="1">
    <citation type="journal article" date="2022" name="G3 (Bethesda)">
        <title>Whole-genome sequence and methylome profiling of the almond [Prunus dulcis (Mill.) D.A. Webb] cultivar 'Nonpareil'.</title>
        <authorList>
            <person name="D'Amico-Willman K.M."/>
            <person name="Ouma W.Z."/>
            <person name="Meulia T."/>
            <person name="Sideli G.M."/>
            <person name="Gradziel T.M."/>
            <person name="Fresnedo-Ramirez J."/>
        </authorList>
    </citation>
    <scope>NUCLEOTIDE SEQUENCE [LARGE SCALE GENOMIC DNA]</scope>
    <source>
        <strain evidence="1">Clone GOH B32 T37-40</strain>
    </source>
</reference>
<organism evidence="1 2">
    <name type="scientific">Prunus dulcis</name>
    <name type="common">Almond</name>
    <name type="synonym">Amygdalus dulcis</name>
    <dbReference type="NCBI Taxonomy" id="3755"/>
    <lineage>
        <taxon>Eukaryota</taxon>
        <taxon>Viridiplantae</taxon>
        <taxon>Streptophyta</taxon>
        <taxon>Embryophyta</taxon>
        <taxon>Tracheophyta</taxon>
        <taxon>Spermatophyta</taxon>
        <taxon>Magnoliopsida</taxon>
        <taxon>eudicotyledons</taxon>
        <taxon>Gunneridae</taxon>
        <taxon>Pentapetalae</taxon>
        <taxon>rosids</taxon>
        <taxon>fabids</taxon>
        <taxon>Rosales</taxon>
        <taxon>Rosaceae</taxon>
        <taxon>Amygdaloideae</taxon>
        <taxon>Amygdaleae</taxon>
        <taxon>Prunus</taxon>
    </lineage>
</organism>
<dbReference type="AlphaFoldDB" id="A0AAD4WI62"/>
<dbReference type="EMBL" id="JAJFAZ020000002">
    <property type="protein sequence ID" value="KAI5343955.1"/>
    <property type="molecule type" value="Genomic_DNA"/>
</dbReference>
<sequence length="88" mass="9837">MLSAEKTNIETSSSSSARVKHLLGANNVYSRPGSSAEKQRAVDFIHKSSSHLVICMSQGMRFELRSMFLYLASVRHVPSYEKSSMELI</sequence>
<evidence type="ECO:0000313" key="2">
    <source>
        <dbReference type="Proteomes" id="UP001054821"/>
    </source>
</evidence>
<dbReference type="Proteomes" id="UP001054821">
    <property type="component" value="Chromosome 2"/>
</dbReference>
<name>A0AAD4WI62_PRUDU</name>
<comment type="caution">
    <text evidence="1">The sequence shown here is derived from an EMBL/GenBank/DDBJ whole genome shotgun (WGS) entry which is preliminary data.</text>
</comment>
<accession>A0AAD4WI62</accession>
<evidence type="ECO:0000313" key="1">
    <source>
        <dbReference type="EMBL" id="KAI5343955.1"/>
    </source>
</evidence>
<protein>
    <submittedName>
        <fullName evidence="1">Uncharacterized protein</fullName>
    </submittedName>
</protein>
<keyword evidence="2" id="KW-1185">Reference proteome</keyword>
<proteinExistence type="predicted"/>